<dbReference type="Proteomes" id="UP000188533">
    <property type="component" value="Unassembled WGS sequence"/>
</dbReference>
<feature type="region of interest" description="Disordered" evidence="1">
    <location>
        <begin position="42"/>
        <end position="70"/>
    </location>
</feature>
<accession>A0A1Q3ET77</accession>
<proteinExistence type="predicted"/>
<feature type="chain" id="PRO_5012953221" evidence="2">
    <location>
        <begin position="24"/>
        <end position="216"/>
    </location>
</feature>
<protein>
    <submittedName>
        <fullName evidence="3">Uncharacterized protein</fullName>
    </submittedName>
</protein>
<gene>
    <name evidence="3" type="ORF">LENED_012663</name>
</gene>
<dbReference type="AlphaFoldDB" id="A0A1Q3ET77"/>
<dbReference type="EMBL" id="BDGU01001716">
    <property type="protein sequence ID" value="GAW10405.1"/>
    <property type="molecule type" value="Genomic_DNA"/>
</dbReference>
<feature type="signal peptide" evidence="2">
    <location>
        <begin position="1"/>
        <end position="23"/>
    </location>
</feature>
<evidence type="ECO:0000256" key="1">
    <source>
        <dbReference type="SAM" id="MobiDB-lite"/>
    </source>
</evidence>
<reference evidence="3 4" key="1">
    <citation type="submission" date="2016-08" db="EMBL/GenBank/DDBJ databases">
        <authorList>
            <consortium name="Lentinula edodes genome sequencing consortium"/>
            <person name="Sakamoto Y."/>
            <person name="Nakade K."/>
            <person name="Sato S."/>
            <person name="Yoshida Y."/>
            <person name="Miyazaki K."/>
            <person name="Natsume S."/>
            <person name="Konno N."/>
        </authorList>
    </citation>
    <scope>NUCLEOTIDE SEQUENCE [LARGE SCALE GENOMIC DNA]</scope>
    <source>
        <strain evidence="3 4">NBRC 111202</strain>
    </source>
</reference>
<comment type="caution">
    <text evidence="3">The sequence shown here is derived from an EMBL/GenBank/DDBJ whole genome shotgun (WGS) entry which is preliminary data.</text>
</comment>
<reference evidence="3 4" key="2">
    <citation type="submission" date="2017-02" db="EMBL/GenBank/DDBJ databases">
        <title>A genome survey and senescence transcriptome analysis in Lentinula edodes.</title>
        <authorList>
            <person name="Sakamoto Y."/>
            <person name="Nakade K."/>
            <person name="Sato S."/>
            <person name="Yoshida Y."/>
            <person name="Miyazaki K."/>
            <person name="Natsume S."/>
            <person name="Konno N."/>
        </authorList>
    </citation>
    <scope>NUCLEOTIDE SEQUENCE [LARGE SCALE GENOMIC DNA]</scope>
    <source>
        <strain evidence="3 4">NBRC 111202</strain>
    </source>
</reference>
<organism evidence="3 4">
    <name type="scientific">Lentinula edodes</name>
    <name type="common">Shiitake mushroom</name>
    <name type="synonym">Lentinus edodes</name>
    <dbReference type="NCBI Taxonomy" id="5353"/>
    <lineage>
        <taxon>Eukaryota</taxon>
        <taxon>Fungi</taxon>
        <taxon>Dikarya</taxon>
        <taxon>Basidiomycota</taxon>
        <taxon>Agaricomycotina</taxon>
        <taxon>Agaricomycetes</taxon>
        <taxon>Agaricomycetidae</taxon>
        <taxon>Agaricales</taxon>
        <taxon>Marasmiineae</taxon>
        <taxon>Omphalotaceae</taxon>
        <taxon>Lentinula</taxon>
    </lineage>
</organism>
<feature type="compositionally biased region" description="Polar residues" evidence="1">
    <location>
        <begin position="60"/>
        <end position="70"/>
    </location>
</feature>
<sequence>MRIDIPLHFILGLVCVMNSAAYAIPVHTDIHSLIETHIYSTSVSSPSSAPSTRTAPQEIKPSTKTITGGSTQETTIVRIEFMKPHARRLLNGLDEEPYNPPMLGRPNQPPQATLSERIQKLIESYARDRLCDAHRVIKLQFTNAFQSQGSRTDKKIGMYFWGVGGDCVYHDLTGKSKKCEAHLDERKVYNAIGGYILERTGAKWAQEHSGISCTMM</sequence>
<keyword evidence="4" id="KW-1185">Reference proteome</keyword>
<evidence type="ECO:0000313" key="3">
    <source>
        <dbReference type="EMBL" id="GAW10405.1"/>
    </source>
</evidence>
<evidence type="ECO:0000313" key="4">
    <source>
        <dbReference type="Proteomes" id="UP000188533"/>
    </source>
</evidence>
<feature type="compositionally biased region" description="Low complexity" evidence="1">
    <location>
        <begin position="42"/>
        <end position="56"/>
    </location>
</feature>
<evidence type="ECO:0000256" key="2">
    <source>
        <dbReference type="SAM" id="SignalP"/>
    </source>
</evidence>
<name>A0A1Q3ET77_LENED</name>
<keyword evidence="2" id="KW-0732">Signal</keyword>